<dbReference type="Gene3D" id="3.40.630.30">
    <property type="match status" value="1"/>
</dbReference>
<proteinExistence type="predicted"/>
<dbReference type="EMBL" id="CP014870">
    <property type="protein sequence ID" value="ANJ58314.1"/>
    <property type="molecule type" value="Genomic_DNA"/>
</dbReference>
<evidence type="ECO:0000313" key="1">
    <source>
        <dbReference type="EMBL" id="ANJ58314.1"/>
    </source>
</evidence>
<evidence type="ECO:0000313" key="2">
    <source>
        <dbReference type="Proteomes" id="UP000078354"/>
    </source>
</evidence>
<accession>A0A191YZW8</accession>
<protein>
    <recommendedName>
        <fullName evidence="3">BioF2-like acetyltransferase domain-containing protein</fullName>
    </recommendedName>
</protein>
<dbReference type="OrthoDB" id="3400076at2"/>
<dbReference type="KEGG" id="psil:PMA3_25320"/>
<dbReference type="SUPFAM" id="SSF55729">
    <property type="entry name" value="Acyl-CoA N-acyltransferases (Nat)"/>
    <property type="match status" value="1"/>
</dbReference>
<gene>
    <name evidence="1" type="ORF">PMA3_25320</name>
</gene>
<keyword evidence="2" id="KW-1185">Reference proteome</keyword>
<sequence length="350" mass="39714">MSADLLMNPESLCHFRIYKGSSKAGIPTRLVYVGMAEGLLYIAPFVDQCFFEHSFVEQEGTLEWKQLEVFISQNRAGIILLMTSLDVIRQCQRPGDIIGLSRIHQKVDVSKNWRAVLGQFSNRESKRHAQLVEKGFCFDVSLDDEHFFSFYRSMHVPTMNARYGTLARSVQEQAAYSQLFKRGMLFRVHLNDEWVAGSISQMDTSTRTLNARLIGVDGGAAIHRANGAQNFVYHAILKWASSQSFIDCVDFQGCEPFLSKGTFQYKKRFGARAVIPGNAFGQWRLLIRAPTLCPSTRQFLVNNPLIGLDAEGRLQAQYFFDANHEIRSDIPFASKGIHSQVSHNLDEWDD</sequence>
<dbReference type="AlphaFoldDB" id="A0A191YZW8"/>
<reference evidence="1 2" key="1">
    <citation type="journal article" date="2018" name="Syst. Appl. Microbiol.">
        <title>Pseudomonas silesiensis sp. nov. strain A3T isolated from a biological pesticide sewage treatment plant and analysis of the complete genome sequence.</title>
        <authorList>
            <person name="Kaminski M.A."/>
            <person name="Furmanczyk E.M."/>
            <person name="Sobczak A."/>
            <person name="Dziembowski A."/>
            <person name="Lipinski L."/>
        </authorList>
    </citation>
    <scope>NUCLEOTIDE SEQUENCE [LARGE SCALE GENOMIC DNA]</scope>
    <source>
        <strain evidence="1 2">A3</strain>
    </source>
</reference>
<evidence type="ECO:0008006" key="3">
    <source>
        <dbReference type="Google" id="ProtNLM"/>
    </source>
</evidence>
<dbReference type="Proteomes" id="UP000078354">
    <property type="component" value="Chromosome"/>
</dbReference>
<name>A0A191YZW8_9PSED</name>
<dbReference type="InterPro" id="IPR016181">
    <property type="entry name" value="Acyl_CoA_acyltransferase"/>
</dbReference>
<organism evidence="1 2">
    <name type="scientific">Pseudomonas silesiensis</name>
    <dbReference type="NCBI Taxonomy" id="1853130"/>
    <lineage>
        <taxon>Bacteria</taxon>
        <taxon>Pseudomonadati</taxon>
        <taxon>Pseudomonadota</taxon>
        <taxon>Gammaproteobacteria</taxon>
        <taxon>Pseudomonadales</taxon>
        <taxon>Pseudomonadaceae</taxon>
        <taxon>Pseudomonas</taxon>
    </lineage>
</organism>
<dbReference type="RefSeq" id="WP_064679759.1">
    <property type="nucleotide sequence ID" value="NZ_CP014870.1"/>
</dbReference>